<comment type="caution">
    <text evidence="2">The sequence shown here is derived from an EMBL/GenBank/DDBJ whole genome shotgun (WGS) entry which is preliminary data.</text>
</comment>
<feature type="region of interest" description="Disordered" evidence="1">
    <location>
        <begin position="442"/>
        <end position="479"/>
    </location>
</feature>
<feature type="region of interest" description="Disordered" evidence="1">
    <location>
        <begin position="100"/>
        <end position="168"/>
    </location>
</feature>
<dbReference type="OrthoDB" id="2744848at2759"/>
<name>A0A1M2VRC9_TRAPU</name>
<feature type="compositionally biased region" description="Acidic residues" evidence="1">
    <location>
        <begin position="137"/>
        <end position="147"/>
    </location>
</feature>
<protein>
    <submittedName>
        <fullName evidence="2">Uncharacterized protein</fullName>
    </submittedName>
</protein>
<evidence type="ECO:0000256" key="1">
    <source>
        <dbReference type="SAM" id="MobiDB-lite"/>
    </source>
</evidence>
<evidence type="ECO:0000313" key="2">
    <source>
        <dbReference type="EMBL" id="OJT10052.1"/>
    </source>
</evidence>
<dbReference type="EMBL" id="MNAD01000820">
    <property type="protein sequence ID" value="OJT10052.1"/>
    <property type="molecule type" value="Genomic_DNA"/>
</dbReference>
<proteinExistence type="predicted"/>
<dbReference type="AlphaFoldDB" id="A0A1M2VRC9"/>
<organism evidence="2 3">
    <name type="scientific">Trametes pubescens</name>
    <name type="common">White-rot fungus</name>
    <dbReference type="NCBI Taxonomy" id="154538"/>
    <lineage>
        <taxon>Eukaryota</taxon>
        <taxon>Fungi</taxon>
        <taxon>Dikarya</taxon>
        <taxon>Basidiomycota</taxon>
        <taxon>Agaricomycotina</taxon>
        <taxon>Agaricomycetes</taxon>
        <taxon>Polyporales</taxon>
        <taxon>Polyporaceae</taxon>
        <taxon>Trametes</taxon>
    </lineage>
</organism>
<sequence length="493" mass="55231">MSDYIPANWRLYLTGKPFKNPHPVETQYHPDVKALCMLGAEARKPNVGPCKICLEVGKTKEEAVMTSKVMFRRGNAGAHYFEASSYSPGEEATSLNDIFSLTPPQNVANQGGGSRAEEPGGWAARAVDGEVGQQDESATEGEFDVDDGGGGGDNDGDDDDYNEEDEERRRFEEALEMELGVKAKDVHEVTHRLDPYLLALWRRDSDEDTMLGGHDEERITLFFWSTSGMHPKTLRVKLRGIDECRLADYPLVRRRKLEPGEVFEFWHPENKTWLSVDDISVPFRIPKCAAALVVRPSLVQRCVALGYVFNAMEVYSAEDGWIQDTKPVVHILTEKAIQARARTLDRLNIVCWGSEAQKVLRVPMPDKRNIVIGALDNVRAVLGPQSDVECWEPKTGEWRVRRVDIAFHVDKQTHTVLVRDRSTTELSWLGLEIEALTLPFDKPAADPTRRAATTVARNSKKRVRSPSPEVDDIPLAGPSVRRRLGTPSVEYVG</sequence>
<gene>
    <name evidence="2" type="ORF">TRAPUB_13408</name>
</gene>
<reference evidence="2 3" key="1">
    <citation type="submission" date="2016-10" db="EMBL/GenBank/DDBJ databases">
        <title>Genome sequence of the basidiomycete white-rot fungus Trametes pubescens.</title>
        <authorList>
            <person name="Makela M.R."/>
            <person name="Granchi Z."/>
            <person name="Peng M."/>
            <person name="De Vries R.P."/>
            <person name="Grigoriev I."/>
            <person name="Riley R."/>
            <person name="Hilden K."/>
        </authorList>
    </citation>
    <scope>NUCLEOTIDE SEQUENCE [LARGE SCALE GENOMIC DNA]</scope>
    <source>
        <strain evidence="2 3">FBCC735</strain>
    </source>
</reference>
<evidence type="ECO:0000313" key="3">
    <source>
        <dbReference type="Proteomes" id="UP000184267"/>
    </source>
</evidence>
<feature type="compositionally biased region" description="Acidic residues" evidence="1">
    <location>
        <begin position="154"/>
        <end position="166"/>
    </location>
</feature>
<accession>A0A1M2VRC9</accession>
<feature type="compositionally biased region" description="Polar residues" evidence="1">
    <location>
        <begin position="100"/>
        <end position="109"/>
    </location>
</feature>
<dbReference type="Proteomes" id="UP000184267">
    <property type="component" value="Unassembled WGS sequence"/>
</dbReference>
<keyword evidence="3" id="KW-1185">Reference proteome</keyword>